<evidence type="ECO:0000313" key="1">
    <source>
        <dbReference type="EMBL" id="CEG49278.1"/>
    </source>
</evidence>
<proteinExistence type="predicted"/>
<organism evidence="1 2">
    <name type="scientific">Plasmopara halstedii</name>
    <name type="common">Downy mildew of sunflower</name>
    <dbReference type="NCBI Taxonomy" id="4781"/>
    <lineage>
        <taxon>Eukaryota</taxon>
        <taxon>Sar</taxon>
        <taxon>Stramenopiles</taxon>
        <taxon>Oomycota</taxon>
        <taxon>Peronosporomycetes</taxon>
        <taxon>Peronosporales</taxon>
        <taxon>Peronosporaceae</taxon>
        <taxon>Plasmopara</taxon>
    </lineage>
</organism>
<evidence type="ECO:0000313" key="2">
    <source>
        <dbReference type="Proteomes" id="UP000054928"/>
    </source>
</evidence>
<dbReference type="Proteomes" id="UP000054928">
    <property type="component" value="Unassembled WGS sequence"/>
</dbReference>
<dbReference type="RefSeq" id="XP_024585647.1">
    <property type="nucleotide sequence ID" value="XM_024720450.2"/>
</dbReference>
<name>A0A0P1B549_PLAHL</name>
<accession>A0A0P1B549</accession>
<keyword evidence="2" id="KW-1185">Reference proteome</keyword>
<dbReference type="EMBL" id="CCYD01003042">
    <property type="protein sequence ID" value="CEG49278.1"/>
    <property type="molecule type" value="Genomic_DNA"/>
</dbReference>
<protein>
    <submittedName>
        <fullName evidence="1">Uncharacterized protein</fullName>
    </submittedName>
</protein>
<sequence>MERYHESIAHDWKPFWGALQHHSWILQILRCESDPVLTEILDICNDATTSEMAKQSQKNYLKFLNYLLLLFFLKCLVLD</sequence>
<dbReference type="GeneID" id="36410243"/>
<dbReference type="AlphaFoldDB" id="A0A0P1B549"/>
<reference evidence="2" key="1">
    <citation type="submission" date="2014-09" db="EMBL/GenBank/DDBJ databases">
        <authorList>
            <person name="Sharma Rahul"/>
            <person name="Thines Marco"/>
        </authorList>
    </citation>
    <scope>NUCLEOTIDE SEQUENCE [LARGE SCALE GENOMIC DNA]</scope>
</reference>